<feature type="transmembrane region" description="Helical" evidence="1">
    <location>
        <begin position="12"/>
        <end position="30"/>
    </location>
</feature>
<feature type="transmembrane region" description="Helical" evidence="1">
    <location>
        <begin position="193"/>
        <end position="212"/>
    </location>
</feature>
<name>A0A4R7RW89_9BACT</name>
<evidence type="ECO:0008006" key="4">
    <source>
        <dbReference type="Google" id="ProtNLM"/>
    </source>
</evidence>
<comment type="caution">
    <text evidence="2">The sequence shown here is derived from an EMBL/GenBank/DDBJ whole genome shotgun (WGS) entry which is preliminary data.</text>
</comment>
<dbReference type="Proteomes" id="UP000295662">
    <property type="component" value="Unassembled WGS sequence"/>
</dbReference>
<evidence type="ECO:0000313" key="3">
    <source>
        <dbReference type="Proteomes" id="UP000295662"/>
    </source>
</evidence>
<dbReference type="EMBL" id="SOCA01000005">
    <property type="protein sequence ID" value="TDU69216.1"/>
    <property type="molecule type" value="Genomic_DNA"/>
</dbReference>
<keyword evidence="1" id="KW-1133">Transmembrane helix</keyword>
<evidence type="ECO:0000256" key="1">
    <source>
        <dbReference type="SAM" id="Phobius"/>
    </source>
</evidence>
<gene>
    <name evidence="2" type="ORF">EI77_02864</name>
</gene>
<sequence length="219" mass="24943">MIGAAFRQNRTACLLLNVLVITLVTSYYHVPAVAGGWEAIGNFKLRWSFAFSLTSTIFAAAVLPFCVQSLMGMLPEGGRWKRLLLSMLFWGYRGMEIDLFYRFQGFVFGHGNDVFTLLKKVVLDQFVFSPIWFVPTYLIALRWIELGANWKRTRASLGREFWMRTCPAVMMTNWLVWIPALALIYSLPAALQFPLFSVVMCFFVLIVTLLAARKEGAGE</sequence>
<dbReference type="AlphaFoldDB" id="A0A4R7RW89"/>
<evidence type="ECO:0000313" key="2">
    <source>
        <dbReference type="EMBL" id="TDU69216.1"/>
    </source>
</evidence>
<keyword evidence="1" id="KW-0472">Membrane</keyword>
<feature type="transmembrane region" description="Helical" evidence="1">
    <location>
        <begin position="123"/>
        <end position="144"/>
    </location>
</feature>
<keyword evidence="1" id="KW-0812">Transmembrane</keyword>
<protein>
    <recommendedName>
        <fullName evidence="4">Mpv17/PMP22 family protein</fullName>
    </recommendedName>
</protein>
<dbReference type="RefSeq" id="WP_133795913.1">
    <property type="nucleotide sequence ID" value="NZ_SOCA01000005.1"/>
</dbReference>
<feature type="transmembrane region" description="Helical" evidence="1">
    <location>
        <begin position="165"/>
        <end position="187"/>
    </location>
</feature>
<keyword evidence="3" id="KW-1185">Reference proteome</keyword>
<feature type="transmembrane region" description="Helical" evidence="1">
    <location>
        <begin position="50"/>
        <end position="71"/>
    </location>
</feature>
<dbReference type="OrthoDB" id="190277at2"/>
<accession>A0A4R7RW89</accession>
<organism evidence="2 3">
    <name type="scientific">Prosthecobacter fusiformis</name>
    <dbReference type="NCBI Taxonomy" id="48464"/>
    <lineage>
        <taxon>Bacteria</taxon>
        <taxon>Pseudomonadati</taxon>
        <taxon>Verrucomicrobiota</taxon>
        <taxon>Verrucomicrobiia</taxon>
        <taxon>Verrucomicrobiales</taxon>
        <taxon>Verrucomicrobiaceae</taxon>
        <taxon>Prosthecobacter</taxon>
    </lineage>
</organism>
<feature type="transmembrane region" description="Helical" evidence="1">
    <location>
        <begin position="83"/>
        <end position="103"/>
    </location>
</feature>
<proteinExistence type="predicted"/>
<reference evidence="2 3" key="1">
    <citation type="submission" date="2019-03" db="EMBL/GenBank/DDBJ databases">
        <title>Genomic Encyclopedia of Archaeal and Bacterial Type Strains, Phase II (KMG-II): from individual species to whole genera.</title>
        <authorList>
            <person name="Goeker M."/>
        </authorList>
    </citation>
    <scope>NUCLEOTIDE SEQUENCE [LARGE SCALE GENOMIC DNA]</scope>
    <source>
        <strain evidence="2 3">ATCC 25309</strain>
    </source>
</reference>